<evidence type="ECO:0000313" key="1">
    <source>
        <dbReference type="EMBL" id="DAE21619.1"/>
    </source>
</evidence>
<accession>A0A8S5QS31</accession>
<protein>
    <submittedName>
        <fullName evidence="1">Uncharacterized protein</fullName>
    </submittedName>
</protein>
<organism evidence="1">
    <name type="scientific">Siphoviridae sp. ct4be24</name>
    <dbReference type="NCBI Taxonomy" id="2826289"/>
    <lineage>
        <taxon>Viruses</taxon>
        <taxon>Duplodnaviria</taxon>
        <taxon>Heunggongvirae</taxon>
        <taxon>Uroviricota</taxon>
        <taxon>Caudoviricetes</taxon>
    </lineage>
</organism>
<reference evidence="1" key="1">
    <citation type="journal article" date="2021" name="Proc. Natl. Acad. Sci. U.S.A.">
        <title>A Catalog of Tens of Thousands of Viruses from Human Metagenomes Reveals Hidden Associations with Chronic Diseases.</title>
        <authorList>
            <person name="Tisza M.J."/>
            <person name="Buck C.B."/>
        </authorList>
    </citation>
    <scope>NUCLEOTIDE SEQUENCE</scope>
    <source>
        <strain evidence="1">Ct4be24</strain>
    </source>
</reference>
<dbReference type="EMBL" id="BK015714">
    <property type="protein sequence ID" value="DAE21619.1"/>
    <property type="molecule type" value="Genomic_DNA"/>
</dbReference>
<sequence>MILEIETIFQQFKEDILSGKQEMHYLPSSGICDCYKLLQLHDTLSFEIKLWLSENRPNKYVVISNLKAVHVYDKDIISNENTIEKYLIRKNF</sequence>
<proteinExistence type="predicted"/>
<name>A0A8S5QS31_9CAUD</name>